<dbReference type="InterPro" id="IPR017850">
    <property type="entry name" value="Alkaline_phosphatase_core_sf"/>
</dbReference>
<protein>
    <submittedName>
        <fullName evidence="1">Nucleotide pyrophosphatase</fullName>
    </submittedName>
</protein>
<dbReference type="GO" id="GO:0016787">
    <property type="term" value="F:hydrolase activity"/>
    <property type="evidence" value="ECO:0007669"/>
    <property type="project" value="UniProtKB-ARBA"/>
</dbReference>
<sequence length="379" mass="40403">MLPVAAPDAPRLTDVLASAIASVRGEPNRLGLGRADVAIVALVDGLGASNLRARAGHARRLSARFGRRDVVRTVFPSTTAAGITTFTTGLEPGEHGILGYRVFDAAGDRTVNLLSGWESERTDPLAWQPHPTLFDAAAAQGVRAVAVGPGRYRASGFTRAALRGAEYRAAESIEDRFAAAREVAEEGGPAVVYLYVPELDMAAHAVGWESDRWLAGLERVDAAFGELERRMPHGTGLLVTADHGVVDVPAHKHVLIDRDPALVEGIRHVAGDPRCLYLTFDAGLGTDQREALVARWRAAEEHRAWVLTREEAVAAGAFGPVASDVESRIGDLVVAARSLVAYYDGRDPNPAPRAMVGQHGSATDEEARVPLIRAGAYAR</sequence>
<proteinExistence type="predicted"/>
<dbReference type="SUPFAM" id="SSF53649">
    <property type="entry name" value="Alkaline phosphatase-like"/>
    <property type="match status" value="1"/>
</dbReference>
<dbReference type="AlphaFoldDB" id="A0A9W6FSQ2"/>
<dbReference type="PANTHER" id="PTHR10151:SF120">
    <property type="entry name" value="BIS(5'-ADENOSYL)-TRIPHOSPHATASE"/>
    <property type="match status" value="1"/>
</dbReference>
<dbReference type="Gene3D" id="3.40.720.10">
    <property type="entry name" value="Alkaline Phosphatase, subunit A"/>
    <property type="match status" value="1"/>
</dbReference>
<dbReference type="Proteomes" id="UP001144396">
    <property type="component" value="Unassembled WGS sequence"/>
</dbReference>
<accession>A0A9W6FSQ2</accession>
<dbReference type="EMBL" id="BSDP01000001">
    <property type="protein sequence ID" value="GLI28967.1"/>
    <property type="molecule type" value="Genomic_DNA"/>
</dbReference>
<dbReference type="Pfam" id="PF01663">
    <property type="entry name" value="Phosphodiest"/>
    <property type="match status" value="1"/>
</dbReference>
<dbReference type="RefSeq" id="WP_281887322.1">
    <property type="nucleotide sequence ID" value="NZ_BSDP01000001.1"/>
</dbReference>
<keyword evidence="2" id="KW-1185">Reference proteome</keyword>
<organism evidence="1 2">
    <name type="scientific">Agromyces rhizosphaerae</name>
    <dbReference type="NCBI Taxonomy" id="88374"/>
    <lineage>
        <taxon>Bacteria</taxon>
        <taxon>Bacillati</taxon>
        <taxon>Actinomycetota</taxon>
        <taxon>Actinomycetes</taxon>
        <taxon>Micrococcales</taxon>
        <taxon>Microbacteriaceae</taxon>
        <taxon>Agromyces</taxon>
    </lineage>
</organism>
<evidence type="ECO:0000313" key="1">
    <source>
        <dbReference type="EMBL" id="GLI28967.1"/>
    </source>
</evidence>
<dbReference type="PANTHER" id="PTHR10151">
    <property type="entry name" value="ECTONUCLEOTIDE PYROPHOSPHATASE/PHOSPHODIESTERASE"/>
    <property type="match status" value="1"/>
</dbReference>
<comment type="caution">
    <text evidence="1">The sequence shown here is derived from an EMBL/GenBank/DDBJ whole genome shotgun (WGS) entry which is preliminary data.</text>
</comment>
<reference evidence="1" key="1">
    <citation type="submission" date="2022-12" db="EMBL/GenBank/DDBJ databases">
        <title>Reference genome sequencing for broad-spectrum identification of bacterial and archaeal isolates by mass spectrometry.</title>
        <authorList>
            <person name="Sekiguchi Y."/>
            <person name="Tourlousse D.M."/>
        </authorList>
    </citation>
    <scope>NUCLEOTIDE SEQUENCE</scope>
    <source>
        <strain evidence="1">14</strain>
    </source>
</reference>
<name>A0A9W6FSQ2_9MICO</name>
<dbReference type="InterPro" id="IPR002591">
    <property type="entry name" value="Phosphodiest/P_Trfase"/>
</dbReference>
<gene>
    <name evidence="1" type="ORF">ARHIZOSPH14_32090</name>
</gene>
<evidence type="ECO:0000313" key="2">
    <source>
        <dbReference type="Proteomes" id="UP001144396"/>
    </source>
</evidence>